<dbReference type="STRING" id="1797516.A3D26_02530"/>
<evidence type="ECO:0000313" key="2">
    <source>
        <dbReference type="EMBL" id="OGY11358.1"/>
    </source>
</evidence>
<feature type="transmembrane region" description="Helical" evidence="1">
    <location>
        <begin position="100"/>
        <end position="119"/>
    </location>
</feature>
<name>A0A1G1V7B5_9BACT</name>
<dbReference type="Proteomes" id="UP000178319">
    <property type="component" value="Unassembled WGS sequence"/>
</dbReference>
<dbReference type="AlphaFoldDB" id="A0A1G1V7B5"/>
<sequence length="188" mass="20589">MKWISRLYIVFVGIILSITTGYGLAAFYPDPKAFVSLETKPYPVIPRSCTETPAQQSSPPCQKYFEDERKYQEEQNAKQEELQKKQEEQRNRSAAYTRTAVFFGITAGAFYAILGLLLLRSSKLVSNGLMLAGVLTAVLTRFLVSLASLGAGVTGSVGADSMAYVQFGVLLLLSVAVIFAGKTVLRDE</sequence>
<keyword evidence="1" id="KW-1133">Transmembrane helix</keyword>
<feature type="transmembrane region" description="Helical" evidence="1">
    <location>
        <begin position="163"/>
        <end position="185"/>
    </location>
</feature>
<reference evidence="2 3" key="1">
    <citation type="journal article" date="2016" name="Nat. Commun.">
        <title>Thousands of microbial genomes shed light on interconnected biogeochemical processes in an aquifer system.</title>
        <authorList>
            <person name="Anantharaman K."/>
            <person name="Brown C.T."/>
            <person name="Hug L.A."/>
            <person name="Sharon I."/>
            <person name="Castelle C.J."/>
            <person name="Probst A.J."/>
            <person name="Thomas B.C."/>
            <person name="Singh A."/>
            <person name="Wilkins M.J."/>
            <person name="Karaoz U."/>
            <person name="Brodie E.L."/>
            <person name="Williams K.H."/>
            <person name="Hubbard S.S."/>
            <person name="Banfield J.F."/>
        </authorList>
    </citation>
    <scope>NUCLEOTIDE SEQUENCE [LARGE SCALE GENOMIC DNA]</scope>
</reference>
<organism evidence="2 3">
    <name type="scientific">Candidatus Blackburnbacteria bacterium RIFCSPHIGHO2_02_FULL_44_20</name>
    <dbReference type="NCBI Taxonomy" id="1797516"/>
    <lineage>
        <taxon>Bacteria</taxon>
        <taxon>Candidatus Blackburniibacteriota</taxon>
    </lineage>
</organism>
<feature type="transmembrane region" description="Helical" evidence="1">
    <location>
        <begin position="7"/>
        <end position="28"/>
    </location>
</feature>
<feature type="transmembrane region" description="Helical" evidence="1">
    <location>
        <begin position="131"/>
        <end position="151"/>
    </location>
</feature>
<protein>
    <submittedName>
        <fullName evidence="2">Uncharacterized protein</fullName>
    </submittedName>
</protein>
<evidence type="ECO:0000256" key="1">
    <source>
        <dbReference type="SAM" id="Phobius"/>
    </source>
</evidence>
<proteinExistence type="predicted"/>
<evidence type="ECO:0000313" key="3">
    <source>
        <dbReference type="Proteomes" id="UP000178319"/>
    </source>
</evidence>
<keyword evidence="1" id="KW-0812">Transmembrane</keyword>
<keyword evidence="1" id="KW-0472">Membrane</keyword>
<accession>A0A1G1V7B5</accession>
<gene>
    <name evidence="2" type="ORF">A3D26_02530</name>
</gene>
<comment type="caution">
    <text evidence="2">The sequence shown here is derived from an EMBL/GenBank/DDBJ whole genome shotgun (WGS) entry which is preliminary data.</text>
</comment>
<dbReference type="EMBL" id="MHBZ01000019">
    <property type="protein sequence ID" value="OGY11358.1"/>
    <property type="molecule type" value="Genomic_DNA"/>
</dbReference>